<name>A0A7J5DZ11_NOCSI</name>
<dbReference type="Pfam" id="PF11236">
    <property type="entry name" value="DUF3037"/>
    <property type="match status" value="1"/>
</dbReference>
<protein>
    <submittedName>
        <fullName evidence="1">DUF3037 domain-containing protein</fullName>
    </submittedName>
</protein>
<proteinExistence type="predicted"/>
<dbReference type="InterPro" id="IPR021398">
    <property type="entry name" value="DUF3037"/>
</dbReference>
<dbReference type="AlphaFoldDB" id="A0A7J5DZ11"/>
<accession>A0A7J5DZ11</accession>
<dbReference type="Proteomes" id="UP000449906">
    <property type="component" value="Unassembled WGS sequence"/>
</dbReference>
<evidence type="ECO:0000313" key="2">
    <source>
        <dbReference type="Proteomes" id="UP000449906"/>
    </source>
</evidence>
<comment type="caution">
    <text evidence="1">The sequence shown here is derived from an EMBL/GenBank/DDBJ whole genome shotgun (WGS) entry which is preliminary data.</text>
</comment>
<sequence>MTTYHPYQYVALRCVPRVEREEFVNVGVVVYCPGADFLGVRSAVDGDRIRALHADVDLRAVEAALSAVEKVCSGEAHRGFGIGERATAYGSRAQKDDASTRFGFLKAPKSTVLQPGPVHGGVTADPARTLEHLLEALVL</sequence>
<gene>
    <name evidence="1" type="ORF">F9L07_04080</name>
</gene>
<dbReference type="EMBL" id="WBVM01000001">
    <property type="protein sequence ID" value="KAB2811113.1"/>
    <property type="molecule type" value="Genomic_DNA"/>
</dbReference>
<organism evidence="1 2">
    <name type="scientific">Nocardioides simplex</name>
    <name type="common">Arthrobacter simplex</name>
    <dbReference type="NCBI Taxonomy" id="2045"/>
    <lineage>
        <taxon>Bacteria</taxon>
        <taxon>Bacillati</taxon>
        <taxon>Actinomycetota</taxon>
        <taxon>Actinomycetes</taxon>
        <taxon>Propionibacteriales</taxon>
        <taxon>Nocardioidaceae</taxon>
        <taxon>Pimelobacter</taxon>
    </lineage>
</organism>
<evidence type="ECO:0000313" key="1">
    <source>
        <dbReference type="EMBL" id="KAB2811113.1"/>
    </source>
</evidence>
<dbReference type="RefSeq" id="WP_151578661.1">
    <property type="nucleotide sequence ID" value="NZ_WBVM01000001.1"/>
</dbReference>
<reference evidence="1 2" key="1">
    <citation type="submission" date="2019-09" db="EMBL/GenBank/DDBJ databases">
        <title>Pimelobacter sp. isolated from Paulinella.</title>
        <authorList>
            <person name="Jeong S.E."/>
        </authorList>
    </citation>
    <scope>NUCLEOTIDE SEQUENCE [LARGE SCALE GENOMIC DNA]</scope>
    <source>
        <strain evidence="1 2">Pch-N</strain>
    </source>
</reference>